<protein>
    <submittedName>
        <fullName evidence="1">Putative GMP synthase</fullName>
    </submittedName>
</protein>
<name>A0A165A0W8_9CRUS</name>
<dbReference type="AlphaFoldDB" id="A0A165A0W8"/>
<accession>A0A165A0W8</accession>
<dbReference type="EMBL" id="LRGB01000674">
    <property type="protein sequence ID" value="KZS17055.1"/>
    <property type="molecule type" value="Genomic_DNA"/>
</dbReference>
<keyword evidence="2" id="KW-1185">Reference proteome</keyword>
<comment type="caution">
    <text evidence="1">The sequence shown here is derived from an EMBL/GenBank/DDBJ whole genome shotgun (WGS) entry which is preliminary data.</text>
</comment>
<gene>
    <name evidence="1" type="ORF">APZ42_017104</name>
</gene>
<evidence type="ECO:0000313" key="2">
    <source>
        <dbReference type="Proteomes" id="UP000076858"/>
    </source>
</evidence>
<dbReference type="Proteomes" id="UP000076858">
    <property type="component" value="Unassembled WGS sequence"/>
</dbReference>
<organism evidence="1 2">
    <name type="scientific">Daphnia magna</name>
    <dbReference type="NCBI Taxonomy" id="35525"/>
    <lineage>
        <taxon>Eukaryota</taxon>
        <taxon>Metazoa</taxon>
        <taxon>Ecdysozoa</taxon>
        <taxon>Arthropoda</taxon>
        <taxon>Crustacea</taxon>
        <taxon>Branchiopoda</taxon>
        <taxon>Diplostraca</taxon>
        <taxon>Cladocera</taxon>
        <taxon>Anomopoda</taxon>
        <taxon>Daphniidae</taxon>
        <taxon>Daphnia</taxon>
    </lineage>
</organism>
<proteinExistence type="predicted"/>
<sequence>MTGLPAIPDTHLPQEVVDKMVEAVLTVSEINKVKTQRCSSLFRGMD</sequence>
<evidence type="ECO:0000313" key="1">
    <source>
        <dbReference type="EMBL" id="KZS17055.1"/>
    </source>
</evidence>
<reference evidence="1 2" key="1">
    <citation type="submission" date="2016-03" db="EMBL/GenBank/DDBJ databases">
        <title>EvidentialGene: Evidence-directed Construction of Genes on Genomes.</title>
        <authorList>
            <person name="Gilbert D.G."/>
            <person name="Choi J.-H."/>
            <person name="Mockaitis K."/>
            <person name="Colbourne J."/>
            <person name="Pfrender M."/>
        </authorList>
    </citation>
    <scope>NUCLEOTIDE SEQUENCE [LARGE SCALE GENOMIC DNA]</scope>
    <source>
        <strain evidence="1 2">Xinb3</strain>
        <tissue evidence="1">Complete organism</tissue>
    </source>
</reference>